<dbReference type="InterPro" id="IPR050422">
    <property type="entry name" value="X-Pro_aminopeptidase_P"/>
</dbReference>
<evidence type="ECO:0000256" key="1">
    <source>
        <dbReference type="ARBA" id="ARBA00008766"/>
    </source>
</evidence>
<dbReference type="KEGG" id="osu:NT6N_30390"/>
<dbReference type="SUPFAM" id="SSF53092">
    <property type="entry name" value="Creatinase/prolidase N-terminal domain"/>
    <property type="match status" value="1"/>
</dbReference>
<proteinExistence type="inferred from homology"/>
<dbReference type="InterPro" id="IPR033740">
    <property type="entry name" value="Pept_M24B"/>
</dbReference>
<evidence type="ECO:0000259" key="5">
    <source>
        <dbReference type="Pfam" id="PF01321"/>
    </source>
</evidence>
<dbReference type="InterPro" id="IPR000994">
    <property type="entry name" value="Pept_M24"/>
</dbReference>
<gene>
    <name evidence="7" type="ORF">NT6N_30390</name>
</gene>
<protein>
    <submittedName>
        <fullName evidence="7">Aminopeptidase</fullName>
    </submittedName>
</protein>
<dbReference type="GO" id="GO:0070006">
    <property type="term" value="F:metalloaminopeptidase activity"/>
    <property type="evidence" value="ECO:0007669"/>
    <property type="project" value="InterPro"/>
</dbReference>
<dbReference type="InterPro" id="IPR000587">
    <property type="entry name" value="Creatinase_N"/>
</dbReference>
<dbReference type="GO" id="GO:0046872">
    <property type="term" value="F:metal ion binding"/>
    <property type="evidence" value="ECO:0007669"/>
    <property type="project" value="UniProtKB-KW"/>
</dbReference>
<feature type="domain" description="Creatinase N-terminal" evidence="5">
    <location>
        <begin position="7"/>
        <end position="129"/>
    </location>
</feature>
<dbReference type="Gene3D" id="3.40.350.10">
    <property type="entry name" value="Creatinase/prolidase N-terminal domain"/>
    <property type="match status" value="2"/>
</dbReference>
<evidence type="ECO:0000256" key="2">
    <source>
        <dbReference type="ARBA" id="ARBA00022723"/>
    </source>
</evidence>
<keyword evidence="7" id="KW-0645">Protease</keyword>
<evidence type="ECO:0000259" key="6">
    <source>
        <dbReference type="Pfam" id="PF16188"/>
    </source>
</evidence>
<dbReference type="InterPro" id="IPR036005">
    <property type="entry name" value="Creatinase/aminopeptidase-like"/>
</dbReference>
<dbReference type="SUPFAM" id="SSF55920">
    <property type="entry name" value="Creatinase/aminopeptidase"/>
    <property type="match status" value="1"/>
</dbReference>
<feature type="domain" description="Peptidase M24 C-terminal" evidence="6">
    <location>
        <begin position="532"/>
        <end position="591"/>
    </location>
</feature>
<reference evidence="7" key="1">
    <citation type="submission" date="2024-07" db="EMBL/GenBank/DDBJ databases">
        <title>Complete genome sequence of Verrucomicrobiaceae bacterium NT6N.</title>
        <authorList>
            <person name="Huang C."/>
            <person name="Takami H."/>
            <person name="Hamasaki K."/>
        </authorList>
    </citation>
    <scope>NUCLEOTIDE SEQUENCE</scope>
    <source>
        <strain evidence="7">NT6N</strain>
    </source>
</reference>
<keyword evidence="2" id="KW-0479">Metal-binding</keyword>
<comment type="similarity">
    <text evidence="1">Belongs to the peptidase M24B family.</text>
</comment>
<dbReference type="InterPro" id="IPR032416">
    <property type="entry name" value="Peptidase_M24_C"/>
</dbReference>
<name>A0AAT9FQ28_9BACT</name>
<dbReference type="Pfam" id="PF00557">
    <property type="entry name" value="Peptidase_M24"/>
    <property type="match status" value="1"/>
</dbReference>
<accession>A0AAT9FQ28</accession>
<dbReference type="Pfam" id="PF01321">
    <property type="entry name" value="Creatinase_N"/>
    <property type="match status" value="1"/>
</dbReference>
<dbReference type="PANTHER" id="PTHR43763">
    <property type="entry name" value="XAA-PRO AMINOPEPTIDASE 1"/>
    <property type="match status" value="1"/>
</dbReference>
<dbReference type="Pfam" id="PF16188">
    <property type="entry name" value="Peptidase_M24_C"/>
    <property type="match status" value="1"/>
</dbReference>
<dbReference type="AlphaFoldDB" id="A0AAT9FQ28"/>
<dbReference type="Pfam" id="PF16189">
    <property type="entry name" value="Creatinase_N_2"/>
    <property type="match status" value="1"/>
</dbReference>
<dbReference type="GO" id="GO:0005737">
    <property type="term" value="C:cytoplasm"/>
    <property type="evidence" value="ECO:0007669"/>
    <property type="project" value="UniProtKB-ARBA"/>
</dbReference>
<keyword evidence="3" id="KW-0378">Hydrolase</keyword>
<sequence>MQVSEKLTGLRAAMASENIDALIVGNTDPHNNEYVAPRWRCREWLSGMKGSSGTMVVTAKWCGLWADSRYYQTAQLALDGTEIKLMRASDLDVPSIDAWLKKHLHDDQTVAFNGHDTSLKQAKSWLKSLQPAGLKIRSELELISPIWKDRPAPPKGELFIVADEFTGQTIEEKISAVREKMAEEKLNAYLLGRTDESCWLLNFRGTDIANNPTPYCHTLVTMDEVLFFVDTDKLTTEAREKFESAGVTICDYDAIGAALKELDNTTRLLIVPNYLSYQLSQAADHCVQIEGRPIATDLKAIKNATEIKHLKQALIDDGAAMVKFYVWLYRSLKAGEKVTELSASKKLLACRAEVDGFRHVSFDSIMGYGPDGALNHYSVDETTDKPVSLESIFLIDSGGNFVHGTTDTTRTIPMGEPTQEQKDDYTTVLSSMIELIVLQFPEGATGAQLDGVCRQNLWKQGRNFKHGTGHGVGFGLEVHEGPQNISETNGERMKLGMVTTIEPGCYRPGSHGIRIENIVHTVLSQETDFGRFFKFENLTFCPINIDLIEPSLLPAEHTEWLNSYNAEVLEKLSPLLNDEELEWLERECRAL</sequence>
<dbReference type="PANTHER" id="PTHR43763:SF6">
    <property type="entry name" value="XAA-PRO AMINOPEPTIDASE 1"/>
    <property type="match status" value="1"/>
</dbReference>
<evidence type="ECO:0000259" key="4">
    <source>
        <dbReference type="Pfam" id="PF00557"/>
    </source>
</evidence>
<dbReference type="FunFam" id="3.90.230.10:FF:000009">
    <property type="entry name" value="xaa-Pro aminopeptidase 2"/>
    <property type="match status" value="1"/>
</dbReference>
<dbReference type="CDD" id="cd01085">
    <property type="entry name" value="APP"/>
    <property type="match status" value="1"/>
</dbReference>
<keyword evidence="7" id="KW-0031">Aminopeptidase</keyword>
<dbReference type="EMBL" id="AP026866">
    <property type="protein sequence ID" value="BDS07999.1"/>
    <property type="molecule type" value="Genomic_DNA"/>
</dbReference>
<organism evidence="7">
    <name type="scientific">Oceaniferula spumae</name>
    <dbReference type="NCBI Taxonomy" id="2979115"/>
    <lineage>
        <taxon>Bacteria</taxon>
        <taxon>Pseudomonadati</taxon>
        <taxon>Verrucomicrobiota</taxon>
        <taxon>Verrucomicrobiia</taxon>
        <taxon>Verrucomicrobiales</taxon>
        <taxon>Verrucomicrobiaceae</taxon>
        <taxon>Oceaniferula</taxon>
    </lineage>
</organism>
<dbReference type="InterPro" id="IPR029149">
    <property type="entry name" value="Creatin/AminoP/Spt16_N"/>
</dbReference>
<feature type="domain" description="Peptidase M24" evidence="4">
    <location>
        <begin position="310"/>
        <end position="520"/>
    </location>
</feature>
<evidence type="ECO:0000313" key="7">
    <source>
        <dbReference type="EMBL" id="BDS07999.1"/>
    </source>
</evidence>
<dbReference type="Gene3D" id="3.90.230.10">
    <property type="entry name" value="Creatinase/methionine aminopeptidase superfamily"/>
    <property type="match status" value="1"/>
</dbReference>
<evidence type="ECO:0000256" key="3">
    <source>
        <dbReference type="ARBA" id="ARBA00022801"/>
    </source>
</evidence>